<name>A0AAV0XFD3_9HEMI</name>
<evidence type="ECO:0000313" key="3">
    <source>
        <dbReference type="Proteomes" id="UP001160148"/>
    </source>
</evidence>
<dbReference type="AlphaFoldDB" id="A0AAV0XFD3"/>
<feature type="compositionally biased region" description="Basic and acidic residues" evidence="1">
    <location>
        <begin position="44"/>
        <end position="75"/>
    </location>
</feature>
<comment type="caution">
    <text evidence="2">The sequence shown here is derived from an EMBL/GenBank/DDBJ whole genome shotgun (WGS) entry which is preliminary data.</text>
</comment>
<keyword evidence="3" id="KW-1185">Reference proteome</keyword>
<sequence length="135" mass="15503">MKKHTYSKMQIDNLFIKAIYSKWEVPMVKLTAEDIANYKLSLIKNKDTPKEEDNNALKQDETCKTNTTSKDDKKSKVVKTSENSNTSVDDEPVKKKQKLNKNETDVLKLVLSRESETVNGIKHPINVNNHIKEVI</sequence>
<protein>
    <submittedName>
        <fullName evidence="2">Uncharacterized protein</fullName>
    </submittedName>
</protein>
<evidence type="ECO:0000313" key="2">
    <source>
        <dbReference type="EMBL" id="CAI6366246.1"/>
    </source>
</evidence>
<reference evidence="2 3" key="1">
    <citation type="submission" date="2023-01" db="EMBL/GenBank/DDBJ databases">
        <authorList>
            <person name="Whitehead M."/>
        </authorList>
    </citation>
    <scope>NUCLEOTIDE SEQUENCE [LARGE SCALE GENOMIC DNA]</scope>
</reference>
<organism evidence="2 3">
    <name type="scientific">Macrosiphum euphorbiae</name>
    <name type="common">potato aphid</name>
    <dbReference type="NCBI Taxonomy" id="13131"/>
    <lineage>
        <taxon>Eukaryota</taxon>
        <taxon>Metazoa</taxon>
        <taxon>Ecdysozoa</taxon>
        <taxon>Arthropoda</taxon>
        <taxon>Hexapoda</taxon>
        <taxon>Insecta</taxon>
        <taxon>Pterygota</taxon>
        <taxon>Neoptera</taxon>
        <taxon>Paraneoptera</taxon>
        <taxon>Hemiptera</taxon>
        <taxon>Sternorrhyncha</taxon>
        <taxon>Aphidomorpha</taxon>
        <taxon>Aphidoidea</taxon>
        <taxon>Aphididae</taxon>
        <taxon>Macrosiphini</taxon>
        <taxon>Macrosiphum</taxon>
    </lineage>
</organism>
<proteinExistence type="predicted"/>
<feature type="region of interest" description="Disordered" evidence="1">
    <location>
        <begin position="43"/>
        <end position="99"/>
    </location>
</feature>
<dbReference type="EMBL" id="CARXXK010000004">
    <property type="protein sequence ID" value="CAI6366246.1"/>
    <property type="molecule type" value="Genomic_DNA"/>
</dbReference>
<evidence type="ECO:0000256" key="1">
    <source>
        <dbReference type="SAM" id="MobiDB-lite"/>
    </source>
</evidence>
<gene>
    <name evidence="2" type="ORF">MEUPH1_LOCUS20851</name>
</gene>
<accession>A0AAV0XFD3</accession>
<dbReference type="Proteomes" id="UP001160148">
    <property type="component" value="Unassembled WGS sequence"/>
</dbReference>